<reference evidence="10" key="1">
    <citation type="submission" date="2022-10" db="EMBL/GenBank/DDBJ databases">
        <title>The complete genomes of actinobacterial strains from the NBC collection.</title>
        <authorList>
            <person name="Joergensen T.S."/>
            <person name="Alvarez Arevalo M."/>
            <person name="Sterndorff E.B."/>
            <person name="Faurdal D."/>
            <person name="Vuksanovic O."/>
            <person name="Mourched A.-S."/>
            <person name="Charusanti P."/>
            <person name="Shaw S."/>
            <person name="Blin K."/>
            <person name="Weber T."/>
        </authorList>
    </citation>
    <scope>NUCLEOTIDE SEQUENCE</scope>
    <source>
        <strain evidence="10">NBC_00093</strain>
    </source>
</reference>
<dbReference type="PRINTS" id="PR01036">
    <property type="entry name" value="TCRTETB"/>
</dbReference>
<dbReference type="PANTHER" id="PTHR42718">
    <property type="entry name" value="MAJOR FACILITATOR SUPERFAMILY MULTIDRUG TRANSPORTER MFSC"/>
    <property type="match status" value="1"/>
</dbReference>
<dbReference type="SUPFAM" id="SSF103473">
    <property type="entry name" value="MFS general substrate transporter"/>
    <property type="match status" value="1"/>
</dbReference>
<evidence type="ECO:0000259" key="9">
    <source>
        <dbReference type="PROSITE" id="PS50850"/>
    </source>
</evidence>
<evidence type="ECO:0000256" key="4">
    <source>
        <dbReference type="ARBA" id="ARBA00022692"/>
    </source>
</evidence>
<feature type="transmembrane region" description="Helical" evidence="8">
    <location>
        <begin position="281"/>
        <end position="306"/>
    </location>
</feature>
<evidence type="ECO:0000256" key="7">
    <source>
        <dbReference type="ARBA" id="ARBA00023251"/>
    </source>
</evidence>
<dbReference type="GO" id="GO:0046677">
    <property type="term" value="P:response to antibiotic"/>
    <property type="evidence" value="ECO:0007669"/>
    <property type="project" value="UniProtKB-KW"/>
</dbReference>
<feature type="transmembrane region" description="Helical" evidence="8">
    <location>
        <begin position="88"/>
        <end position="107"/>
    </location>
</feature>
<dbReference type="GO" id="GO:0022857">
    <property type="term" value="F:transmembrane transporter activity"/>
    <property type="evidence" value="ECO:0007669"/>
    <property type="project" value="InterPro"/>
</dbReference>
<dbReference type="InterPro" id="IPR036259">
    <property type="entry name" value="MFS_trans_sf"/>
</dbReference>
<dbReference type="PANTHER" id="PTHR42718:SF39">
    <property type="entry name" value="ACTINORHODIN TRANSPORTER-RELATED"/>
    <property type="match status" value="1"/>
</dbReference>
<feature type="transmembrane region" description="Helical" evidence="8">
    <location>
        <begin position="377"/>
        <end position="402"/>
    </location>
</feature>
<dbReference type="GO" id="GO:0005886">
    <property type="term" value="C:plasma membrane"/>
    <property type="evidence" value="ECO:0007669"/>
    <property type="project" value="UniProtKB-SubCell"/>
</dbReference>
<evidence type="ECO:0000256" key="1">
    <source>
        <dbReference type="ARBA" id="ARBA00004651"/>
    </source>
</evidence>
<feature type="transmembrane region" description="Helical" evidence="8">
    <location>
        <begin position="180"/>
        <end position="199"/>
    </location>
</feature>
<evidence type="ECO:0000256" key="6">
    <source>
        <dbReference type="ARBA" id="ARBA00023136"/>
    </source>
</evidence>
<protein>
    <submittedName>
        <fullName evidence="10">MFS transporter</fullName>
    </submittedName>
</protein>
<gene>
    <name evidence="10" type="ORF">OHA22_28285</name>
</gene>
<feature type="transmembrane region" description="Helical" evidence="8">
    <location>
        <begin position="460"/>
        <end position="478"/>
    </location>
</feature>
<feature type="transmembrane region" description="Helical" evidence="8">
    <location>
        <begin position="423"/>
        <end position="440"/>
    </location>
</feature>
<feature type="transmembrane region" description="Helical" evidence="8">
    <location>
        <begin position="20"/>
        <end position="44"/>
    </location>
</feature>
<proteinExistence type="predicted"/>
<feature type="transmembrane region" description="Helical" evidence="8">
    <location>
        <begin position="348"/>
        <end position="365"/>
    </location>
</feature>
<evidence type="ECO:0000256" key="8">
    <source>
        <dbReference type="SAM" id="Phobius"/>
    </source>
</evidence>
<name>A0AAU2A5D6_9ACTN</name>
<organism evidence="10">
    <name type="scientific">Streptomyces sp. NBC_00093</name>
    <dbReference type="NCBI Taxonomy" id="2975649"/>
    <lineage>
        <taxon>Bacteria</taxon>
        <taxon>Bacillati</taxon>
        <taxon>Actinomycetota</taxon>
        <taxon>Actinomycetes</taxon>
        <taxon>Kitasatosporales</taxon>
        <taxon>Streptomycetaceae</taxon>
        <taxon>Streptomyces</taxon>
    </lineage>
</organism>
<dbReference type="InterPro" id="IPR004638">
    <property type="entry name" value="EmrB-like"/>
</dbReference>
<keyword evidence="2" id="KW-0813">Transport</keyword>
<feature type="transmembrane region" description="Helical" evidence="8">
    <location>
        <begin position="318"/>
        <end position="336"/>
    </location>
</feature>
<feature type="transmembrane region" description="Helical" evidence="8">
    <location>
        <begin position="211"/>
        <end position="228"/>
    </location>
</feature>
<evidence type="ECO:0000313" key="10">
    <source>
        <dbReference type="EMBL" id="WTT19151.1"/>
    </source>
</evidence>
<feature type="transmembrane region" description="Helical" evidence="8">
    <location>
        <begin position="240"/>
        <end position="260"/>
    </location>
</feature>
<evidence type="ECO:0000256" key="3">
    <source>
        <dbReference type="ARBA" id="ARBA00022475"/>
    </source>
</evidence>
<dbReference type="Gene3D" id="1.20.1250.20">
    <property type="entry name" value="MFS general substrate transporter like domains"/>
    <property type="match status" value="1"/>
</dbReference>
<evidence type="ECO:0000256" key="2">
    <source>
        <dbReference type="ARBA" id="ARBA00022448"/>
    </source>
</evidence>
<keyword evidence="4 8" id="KW-0812">Transmembrane</keyword>
<keyword evidence="3" id="KW-1003">Cell membrane</keyword>
<evidence type="ECO:0000256" key="5">
    <source>
        <dbReference type="ARBA" id="ARBA00022989"/>
    </source>
</evidence>
<dbReference type="Gene3D" id="1.20.1720.10">
    <property type="entry name" value="Multidrug resistance protein D"/>
    <property type="match status" value="1"/>
</dbReference>
<feature type="transmembrane region" description="Helical" evidence="8">
    <location>
        <begin position="56"/>
        <end position="76"/>
    </location>
</feature>
<keyword evidence="6 8" id="KW-0472">Membrane</keyword>
<sequence>MNSTETPLGTPTAVPDRRRWFALAIVMTAAFMDLVDVTIVNIAIPSIQREAGASFSQIQWITAGYALAFAAGLVTGGRLGDIHGRKRLFLVGIGGFTLASALCGLAANPEMLVASRILQGAMAALMVPQVLSIVHATFPAHERGKVFGLFGAIVGLGAVTGPLLGALLTEWNLFGLGWRPIFLINLPVGIAGLILGHRFITESKAPRALKLDLVGVALVTLGLLMLLYPLTRGRELGWPLWGYVSMAGALVVFGALVAYEKRKTRIDGSPLVELSLFRVKSFAAGIAVQTVFGVGLGIFFLVWTLYMQYGLGWSPLKAGLTGVPFSIAVSVAAGMSVQKLTPRFGRKVLQAGALVMGLGVLLYIWESGRYGMAIASWQMALPLVVMGAGMGLIVAPLTDAVLSEVPREHAGSASGLINTVQQMGNALGLGLVSVVFFGVMGDRLTPAEVGPAFVDAFQHALGWVAGLMGLIFLVMFALPGRAAAVTGPEEAVEDEQEKVLVG</sequence>
<dbReference type="InterPro" id="IPR020846">
    <property type="entry name" value="MFS_dom"/>
</dbReference>
<dbReference type="CDD" id="cd17321">
    <property type="entry name" value="MFS_MMR_MDR_like"/>
    <property type="match status" value="1"/>
</dbReference>
<keyword evidence="5 8" id="KW-1133">Transmembrane helix</keyword>
<comment type="subcellular location">
    <subcellularLocation>
        <location evidence="1">Cell membrane</location>
        <topology evidence="1">Multi-pass membrane protein</topology>
    </subcellularLocation>
</comment>
<feature type="transmembrane region" description="Helical" evidence="8">
    <location>
        <begin position="146"/>
        <end position="168"/>
    </location>
</feature>
<feature type="transmembrane region" description="Helical" evidence="8">
    <location>
        <begin position="113"/>
        <end position="134"/>
    </location>
</feature>
<dbReference type="Pfam" id="PF07690">
    <property type="entry name" value="MFS_1"/>
    <property type="match status" value="1"/>
</dbReference>
<dbReference type="EMBL" id="CP108222">
    <property type="protein sequence ID" value="WTT19151.1"/>
    <property type="molecule type" value="Genomic_DNA"/>
</dbReference>
<dbReference type="PROSITE" id="PS50850">
    <property type="entry name" value="MFS"/>
    <property type="match status" value="1"/>
</dbReference>
<accession>A0AAU2A5D6</accession>
<keyword evidence="7" id="KW-0046">Antibiotic resistance</keyword>
<dbReference type="InterPro" id="IPR011701">
    <property type="entry name" value="MFS"/>
</dbReference>
<feature type="domain" description="Major facilitator superfamily (MFS) profile" evidence="9">
    <location>
        <begin position="22"/>
        <end position="483"/>
    </location>
</feature>
<dbReference type="NCBIfam" id="TIGR00711">
    <property type="entry name" value="efflux_EmrB"/>
    <property type="match status" value="1"/>
</dbReference>
<dbReference type="AlphaFoldDB" id="A0AAU2A5D6"/>